<proteinExistence type="predicted"/>
<protein>
    <recommendedName>
        <fullName evidence="2">Oxidoreductase</fullName>
    </recommendedName>
</protein>
<name>A0AB39HME2_9VIBR</name>
<keyword evidence="1" id="KW-0614">Plasmid</keyword>
<dbReference type="Gene3D" id="3.40.50.80">
    <property type="entry name" value="Nucleotide-binding domain of ferredoxin-NADP reductase (FNR) module"/>
    <property type="match status" value="1"/>
</dbReference>
<dbReference type="SUPFAM" id="SSF63380">
    <property type="entry name" value="Riboflavin synthase domain-like"/>
    <property type="match status" value="1"/>
</dbReference>
<evidence type="ECO:0008006" key="2">
    <source>
        <dbReference type="Google" id="ProtNLM"/>
    </source>
</evidence>
<dbReference type="InterPro" id="IPR039261">
    <property type="entry name" value="FNR_nucleotide-bd"/>
</dbReference>
<dbReference type="Gene3D" id="2.40.30.10">
    <property type="entry name" value="Translation factors"/>
    <property type="match status" value="1"/>
</dbReference>
<dbReference type="SUPFAM" id="SSF52343">
    <property type="entry name" value="Ferredoxin reductase-like, C-terminal NADP-linked domain"/>
    <property type="match status" value="1"/>
</dbReference>
<geneLocation type="plasmid" evidence="1">
    <name>p-HB236076</name>
</geneLocation>
<dbReference type="EMBL" id="CP162602">
    <property type="protein sequence ID" value="XDK26978.1"/>
    <property type="molecule type" value="Genomic_DNA"/>
</dbReference>
<gene>
    <name evidence="1" type="ORF">AB0763_14475</name>
</gene>
<evidence type="ECO:0000313" key="1">
    <source>
        <dbReference type="EMBL" id="XDK26978.1"/>
    </source>
</evidence>
<accession>A0AB39HME2</accession>
<dbReference type="InterPro" id="IPR017938">
    <property type="entry name" value="Riboflavin_synthase-like_b-brl"/>
</dbReference>
<dbReference type="PANTHER" id="PTHR42815">
    <property type="entry name" value="FAD-BINDING, PUTATIVE (AFU_ORTHOLOGUE AFUA_6G07600)-RELATED"/>
    <property type="match status" value="1"/>
</dbReference>
<dbReference type="PANTHER" id="PTHR42815:SF2">
    <property type="entry name" value="FAD-BINDING, PUTATIVE (AFU_ORTHOLOGUE AFUA_6G07600)-RELATED"/>
    <property type="match status" value="1"/>
</dbReference>
<dbReference type="RefSeq" id="WP_306099892.1">
    <property type="nucleotide sequence ID" value="NZ_CP162602.1"/>
</dbReference>
<organism evidence="1">
    <name type="scientific">Vibrio sp. HB236076</name>
    <dbReference type="NCBI Taxonomy" id="3232307"/>
    <lineage>
        <taxon>Bacteria</taxon>
        <taxon>Pseudomonadati</taxon>
        <taxon>Pseudomonadota</taxon>
        <taxon>Gammaproteobacteria</taxon>
        <taxon>Vibrionales</taxon>
        <taxon>Vibrionaceae</taxon>
        <taxon>Vibrio</taxon>
    </lineage>
</organism>
<dbReference type="AlphaFoldDB" id="A0AB39HME2"/>
<dbReference type="KEGG" id="vih:AB0763_14475"/>
<sequence length="659" mass="72811">MSMDKVHVLHSGELALQKRRNTPREVTDKLPEFIDATMPQQHAQFYSELTYLPLTTLDANGRPWVSLLMTQAPSDPSIGITVTSPNQLSVVAEVNKNDPFVRALKQQQADLAQGGGVFAGVGIDFSNRRRNKIAGTIRSVGLYSASKIALELSSDQHLGNCPKYITSRTLEYSKRDDHLLFDHFDSLDMALPDLSKKLIDGASTVFLATKHTLGKQAVKGESHDMGLNHRGGAPGFVRLYEEHQENKISSYLVIPDHSGNRFFQSLGNIETDKQVGLIFPDFHSGDLLYITGDADNVFDQDAEQLMPRVSLLTRIRITGAVHIEGGLNLTMIADEQYSPYNPPVRYLRQELQRLGKLDDRPAQTQSPISATLVSNTALSANVSTFTFQLSKPITLPMPGGFGIFDFSESLNLGYHHMSDDNPQLVNEDYTRTWTLSSAAKYDAQSKQFEPTNQVSITVKRKSGGLMSNVLHQAANHALSTLFKGTGLGFSCFHQSQDGRLTIPDKMLWVAGGVGITPFMAMWDGLVNTCHALPQKAALTTDIVLVFAGSDDEMNLLKPFLQTEPSLAGQVTLNVLGFQGSRSESFEELDTIAELKQAFPTANLNIVSRRLNRKDFEMIHALSDREAFLCGPDSMMTMAATELKTLGMPNEHIHQESYSF</sequence>
<reference evidence="1" key="1">
    <citation type="submission" date="2024-07" db="EMBL/GenBank/DDBJ databases">
        <title>Genome Analysis of a Potential Novel Vibrio Species Secreting pH- and Thermo-stable Alginate Lyase and its Application in Producing Alginate Oligosaccharides.</title>
        <authorList>
            <person name="Huang H."/>
            <person name="Bao K."/>
        </authorList>
    </citation>
    <scope>NUCLEOTIDE SEQUENCE</scope>
    <source>
        <strain evidence="1">HB236076</strain>
        <plasmid evidence="1">p-HB236076</plasmid>
    </source>
</reference>